<dbReference type="PRINTS" id="PR00344">
    <property type="entry name" value="BCTRLSENSOR"/>
</dbReference>
<accession>A0A6J7RID3</accession>
<dbReference type="InterPro" id="IPR050736">
    <property type="entry name" value="Sensor_HK_Regulatory"/>
</dbReference>
<keyword evidence="4" id="KW-0808">Transferase</keyword>
<dbReference type="SMART" id="SM00387">
    <property type="entry name" value="HATPase_c"/>
    <property type="match status" value="1"/>
</dbReference>
<dbReference type="InterPro" id="IPR003594">
    <property type="entry name" value="HATPase_dom"/>
</dbReference>
<evidence type="ECO:0000313" key="9">
    <source>
        <dbReference type="EMBL" id="CAB5028549.1"/>
    </source>
</evidence>
<keyword evidence="6" id="KW-0902">Two-component regulatory system</keyword>
<dbReference type="GO" id="GO:0016020">
    <property type="term" value="C:membrane"/>
    <property type="evidence" value="ECO:0007669"/>
    <property type="project" value="InterPro"/>
</dbReference>
<dbReference type="FunFam" id="1.10.287.130:FF:000001">
    <property type="entry name" value="Two-component sensor histidine kinase"/>
    <property type="match status" value="1"/>
</dbReference>
<dbReference type="Gene3D" id="3.30.565.10">
    <property type="entry name" value="Histidine kinase-like ATPase, C-terminal domain"/>
    <property type="match status" value="1"/>
</dbReference>
<dbReference type="InterPro" id="IPR003661">
    <property type="entry name" value="HisK_dim/P_dom"/>
</dbReference>
<dbReference type="InterPro" id="IPR003660">
    <property type="entry name" value="HAMP_dom"/>
</dbReference>
<dbReference type="PROSITE" id="PS50109">
    <property type="entry name" value="HIS_KIN"/>
    <property type="match status" value="1"/>
</dbReference>
<feature type="domain" description="HAMP" evidence="8">
    <location>
        <begin position="8"/>
        <end position="63"/>
    </location>
</feature>
<dbReference type="SUPFAM" id="SSF55874">
    <property type="entry name" value="ATPase domain of HSP90 chaperone/DNA topoisomerase II/histidine kinase"/>
    <property type="match status" value="1"/>
</dbReference>
<evidence type="ECO:0000259" key="7">
    <source>
        <dbReference type="PROSITE" id="PS50109"/>
    </source>
</evidence>
<evidence type="ECO:0000256" key="3">
    <source>
        <dbReference type="ARBA" id="ARBA00022553"/>
    </source>
</evidence>
<dbReference type="SMART" id="SM00388">
    <property type="entry name" value="HisKA"/>
    <property type="match status" value="1"/>
</dbReference>
<evidence type="ECO:0000256" key="4">
    <source>
        <dbReference type="ARBA" id="ARBA00022679"/>
    </source>
</evidence>
<evidence type="ECO:0000259" key="8">
    <source>
        <dbReference type="PROSITE" id="PS50885"/>
    </source>
</evidence>
<organism evidence="9">
    <name type="scientific">freshwater metagenome</name>
    <dbReference type="NCBI Taxonomy" id="449393"/>
    <lineage>
        <taxon>unclassified sequences</taxon>
        <taxon>metagenomes</taxon>
        <taxon>ecological metagenomes</taxon>
    </lineage>
</organism>
<evidence type="ECO:0000256" key="2">
    <source>
        <dbReference type="ARBA" id="ARBA00012438"/>
    </source>
</evidence>
<evidence type="ECO:0000256" key="1">
    <source>
        <dbReference type="ARBA" id="ARBA00000085"/>
    </source>
</evidence>
<dbReference type="SMART" id="SM00304">
    <property type="entry name" value="HAMP"/>
    <property type="match status" value="1"/>
</dbReference>
<dbReference type="Gene3D" id="1.10.287.130">
    <property type="match status" value="1"/>
</dbReference>
<dbReference type="PANTHER" id="PTHR43711:SF1">
    <property type="entry name" value="HISTIDINE KINASE 1"/>
    <property type="match status" value="1"/>
</dbReference>
<dbReference type="Gene3D" id="6.10.340.10">
    <property type="match status" value="1"/>
</dbReference>
<name>A0A6J7RID3_9ZZZZ</name>
<dbReference type="EMBL" id="CAFBOS010000352">
    <property type="protein sequence ID" value="CAB5028549.1"/>
    <property type="molecule type" value="Genomic_DNA"/>
</dbReference>
<reference evidence="9" key="1">
    <citation type="submission" date="2020-05" db="EMBL/GenBank/DDBJ databases">
        <authorList>
            <person name="Chiriac C."/>
            <person name="Salcher M."/>
            <person name="Ghai R."/>
            <person name="Kavagutti S V."/>
        </authorList>
    </citation>
    <scope>NUCLEOTIDE SEQUENCE</scope>
</reference>
<dbReference type="Pfam" id="PF02518">
    <property type="entry name" value="HATPase_c"/>
    <property type="match status" value="1"/>
</dbReference>
<gene>
    <name evidence="9" type="ORF">UFOPK3967_03247</name>
</gene>
<dbReference type="InterPro" id="IPR005467">
    <property type="entry name" value="His_kinase_dom"/>
</dbReference>
<comment type="catalytic activity">
    <reaction evidence="1">
        <text>ATP + protein L-histidine = ADP + protein N-phospho-L-histidine.</text>
        <dbReference type="EC" id="2.7.13.3"/>
    </reaction>
</comment>
<keyword evidence="3" id="KW-0597">Phosphoprotein</keyword>
<dbReference type="InterPro" id="IPR036890">
    <property type="entry name" value="HATPase_C_sf"/>
</dbReference>
<evidence type="ECO:0000256" key="5">
    <source>
        <dbReference type="ARBA" id="ARBA00022777"/>
    </source>
</evidence>
<dbReference type="GO" id="GO:0000155">
    <property type="term" value="F:phosphorelay sensor kinase activity"/>
    <property type="evidence" value="ECO:0007669"/>
    <property type="project" value="InterPro"/>
</dbReference>
<dbReference type="PROSITE" id="PS50885">
    <property type="entry name" value="HAMP"/>
    <property type="match status" value="1"/>
</dbReference>
<dbReference type="EC" id="2.7.13.3" evidence="2"/>
<dbReference type="Pfam" id="PF00512">
    <property type="entry name" value="HisKA"/>
    <property type="match status" value="1"/>
</dbReference>
<dbReference type="InterPro" id="IPR004358">
    <property type="entry name" value="Sig_transdc_His_kin-like_C"/>
</dbReference>
<dbReference type="SUPFAM" id="SSF47384">
    <property type="entry name" value="Homodimeric domain of signal transducing histidine kinase"/>
    <property type="match status" value="1"/>
</dbReference>
<proteinExistence type="predicted"/>
<dbReference type="CDD" id="cd00082">
    <property type="entry name" value="HisKA"/>
    <property type="match status" value="1"/>
</dbReference>
<dbReference type="CDD" id="cd00075">
    <property type="entry name" value="HATPase"/>
    <property type="match status" value="1"/>
</dbReference>
<dbReference type="CDD" id="cd06225">
    <property type="entry name" value="HAMP"/>
    <property type="match status" value="1"/>
</dbReference>
<keyword evidence="5" id="KW-0418">Kinase</keyword>
<sequence length="285" mass="30773">MIATRLSRRLTNPLVDARDATSRIANGDLAARVDDPHPGATDEMSELSRSINAMAASLERSRGLERQFLMSVSHDLRTPMASIQGYAEALTDQAIEPQRAGQVILSESRRLDRLVTDLLLLARLDARAFTFDVRPLDLVPIVQASTHGFEPRAIERGLTLGVDTPPEPLLALVDGDRLAQILANLVENALKFAGSRVDVSLRADNGWVVLSVADDGPGIAPEDLPHVFERLYVARHRPLPKETGSGLGLAIVGELAETMGGQVHARSPVPETGRGTQMLVALRPA</sequence>
<evidence type="ECO:0000256" key="6">
    <source>
        <dbReference type="ARBA" id="ARBA00023012"/>
    </source>
</evidence>
<dbReference type="Pfam" id="PF00672">
    <property type="entry name" value="HAMP"/>
    <property type="match status" value="1"/>
</dbReference>
<feature type="domain" description="Histidine kinase" evidence="7">
    <location>
        <begin position="71"/>
        <end position="285"/>
    </location>
</feature>
<dbReference type="SUPFAM" id="SSF158472">
    <property type="entry name" value="HAMP domain-like"/>
    <property type="match status" value="1"/>
</dbReference>
<dbReference type="InterPro" id="IPR036097">
    <property type="entry name" value="HisK_dim/P_sf"/>
</dbReference>
<dbReference type="PANTHER" id="PTHR43711">
    <property type="entry name" value="TWO-COMPONENT HISTIDINE KINASE"/>
    <property type="match status" value="1"/>
</dbReference>
<protein>
    <recommendedName>
        <fullName evidence="2">histidine kinase</fullName>
        <ecNumber evidence="2">2.7.13.3</ecNumber>
    </recommendedName>
</protein>
<dbReference type="AlphaFoldDB" id="A0A6J7RID3"/>